<dbReference type="EMBL" id="BPLR01009605">
    <property type="protein sequence ID" value="GIY33216.1"/>
    <property type="molecule type" value="Genomic_DNA"/>
</dbReference>
<organism evidence="1 2">
    <name type="scientific">Caerostris extrusa</name>
    <name type="common">Bark spider</name>
    <name type="synonym">Caerostris bankana</name>
    <dbReference type="NCBI Taxonomy" id="172846"/>
    <lineage>
        <taxon>Eukaryota</taxon>
        <taxon>Metazoa</taxon>
        <taxon>Ecdysozoa</taxon>
        <taxon>Arthropoda</taxon>
        <taxon>Chelicerata</taxon>
        <taxon>Arachnida</taxon>
        <taxon>Araneae</taxon>
        <taxon>Araneomorphae</taxon>
        <taxon>Entelegynae</taxon>
        <taxon>Araneoidea</taxon>
        <taxon>Araneidae</taxon>
        <taxon>Caerostris</taxon>
    </lineage>
</organism>
<accession>A0AAV4SJ37</accession>
<reference evidence="1 2" key="1">
    <citation type="submission" date="2021-06" db="EMBL/GenBank/DDBJ databases">
        <title>Caerostris extrusa draft genome.</title>
        <authorList>
            <person name="Kono N."/>
            <person name="Arakawa K."/>
        </authorList>
    </citation>
    <scope>NUCLEOTIDE SEQUENCE [LARGE SCALE GENOMIC DNA]</scope>
</reference>
<dbReference type="Proteomes" id="UP001054945">
    <property type="component" value="Unassembled WGS sequence"/>
</dbReference>
<proteinExistence type="predicted"/>
<comment type="caution">
    <text evidence="1">The sequence shown here is derived from an EMBL/GenBank/DDBJ whole genome shotgun (WGS) entry which is preliminary data.</text>
</comment>
<evidence type="ECO:0000313" key="1">
    <source>
        <dbReference type="EMBL" id="GIY33216.1"/>
    </source>
</evidence>
<dbReference type="AlphaFoldDB" id="A0AAV4SJ37"/>
<name>A0AAV4SJ37_CAEEX</name>
<protein>
    <recommendedName>
        <fullName evidence="3">Ribosomal protein L20</fullName>
    </recommendedName>
</protein>
<evidence type="ECO:0000313" key="2">
    <source>
        <dbReference type="Proteomes" id="UP001054945"/>
    </source>
</evidence>
<sequence>MFLWKRGVQYITGNKKRLCFFPMRFRLLQHVKLENFYSQMNKAFKRGASYPNYFLTSGFSRLKMYAQRKFSRKPSQNLSRNWRALNASAIKFVRVTIAT</sequence>
<keyword evidence="2" id="KW-1185">Reference proteome</keyword>
<evidence type="ECO:0008006" key="3">
    <source>
        <dbReference type="Google" id="ProtNLM"/>
    </source>
</evidence>
<gene>
    <name evidence="1" type="ORF">CEXT_164571</name>
</gene>